<feature type="compositionally biased region" description="Low complexity" evidence="1">
    <location>
        <begin position="241"/>
        <end position="252"/>
    </location>
</feature>
<dbReference type="AlphaFoldDB" id="A0A2V1DK64"/>
<dbReference type="OrthoDB" id="4117770at2759"/>
<feature type="compositionally biased region" description="Basic and acidic residues" evidence="1">
    <location>
        <begin position="272"/>
        <end position="286"/>
    </location>
</feature>
<reference evidence="2 3" key="1">
    <citation type="journal article" date="2018" name="Sci. Rep.">
        <title>Comparative genomics provides insights into the lifestyle and reveals functional heterogeneity of dark septate endophytic fungi.</title>
        <authorList>
            <person name="Knapp D.G."/>
            <person name="Nemeth J.B."/>
            <person name="Barry K."/>
            <person name="Hainaut M."/>
            <person name="Henrissat B."/>
            <person name="Johnson J."/>
            <person name="Kuo A."/>
            <person name="Lim J.H.P."/>
            <person name="Lipzen A."/>
            <person name="Nolan M."/>
            <person name="Ohm R.A."/>
            <person name="Tamas L."/>
            <person name="Grigoriev I.V."/>
            <person name="Spatafora J.W."/>
            <person name="Nagy L.G."/>
            <person name="Kovacs G.M."/>
        </authorList>
    </citation>
    <scope>NUCLEOTIDE SEQUENCE [LARGE SCALE GENOMIC DNA]</scope>
    <source>
        <strain evidence="2 3">DSE2036</strain>
    </source>
</reference>
<dbReference type="EMBL" id="KZ805410">
    <property type="protein sequence ID" value="PVH98572.1"/>
    <property type="molecule type" value="Genomic_DNA"/>
</dbReference>
<feature type="compositionally biased region" description="Low complexity" evidence="1">
    <location>
        <begin position="167"/>
        <end position="182"/>
    </location>
</feature>
<feature type="region of interest" description="Disordered" evidence="1">
    <location>
        <begin position="460"/>
        <end position="481"/>
    </location>
</feature>
<accession>A0A2V1DK64</accession>
<dbReference type="Proteomes" id="UP000244855">
    <property type="component" value="Unassembled WGS sequence"/>
</dbReference>
<keyword evidence="3" id="KW-1185">Reference proteome</keyword>
<feature type="region of interest" description="Disordered" evidence="1">
    <location>
        <begin position="1"/>
        <end position="98"/>
    </location>
</feature>
<protein>
    <submittedName>
        <fullName evidence="2">Uncharacterized protein</fullName>
    </submittedName>
</protein>
<feature type="compositionally biased region" description="Basic and acidic residues" evidence="1">
    <location>
        <begin position="401"/>
        <end position="412"/>
    </location>
</feature>
<feature type="compositionally biased region" description="Polar residues" evidence="1">
    <location>
        <begin position="51"/>
        <end position="62"/>
    </location>
</feature>
<feature type="compositionally biased region" description="Low complexity" evidence="1">
    <location>
        <begin position="64"/>
        <end position="98"/>
    </location>
</feature>
<feature type="region of interest" description="Disordered" evidence="1">
    <location>
        <begin position="320"/>
        <end position="377"/>
    </location>
</feature>
<feature type="region of interest" description="Disordered" evidence="1">
    <location>
        <begin position="116"/>
        <end position="198"/>
    </location>
</feature>
<organism evidence="2 3">
    <name type="scientific">Periconia macrospinosa</name>
    <dbReference type="NCBI Taxonomy" id="97972"/>
    <lineage>
        <taxon>Eukaryota</taxon>
        <taxon>Fungi</taxon>
        <taxon>Dikarya</taxon>
        <taxon>Ascomycota</taxon>
        <taxon>Pezizomycotina</taxon>
        <taxon>Dothideomycetes</taxon>
        <taxon>Pleosporomycetidae</taxon>
        <taxon>Pleosporales</taxon>
        <taxon>Massarineae</taxon>
        <taxon>Periconiaceae</taxon>
        <taxon>Periconia</taxon>
    </lineage>
</organism>
<feature type="region of interest" description="Disordered" evidence="1">
    <location>
        <begin position="241"/>
        <end position="299"/>
    </location>
</feature>
<evidence type="ECO:0000256" key="1">
    <source>
        <dbReference type="SAM" id="MobiDB-lite"/>
    </source>
</evidence>
<evidence type="ECO:0000313" key="3">
    <source>
        <dbReference type="Proteomes" id="UP000244855"/>
    </source>
</evidence>
<feature type="compositionally biased region" description="Low complexity" evidence="1">
    <location>
        <begin position="358"/>
        <end position="372"/>
    </location>
</feature>
<gene>
    <name evidence="2" type="ORF">DM02DRAFT_42701</name>
</gene>
<feature type="compositionally biased region" description="Polar residues" evidence="1">
    <location>
        <begin position="119"/>
        <end position="146"/>
    </location>
</feature>
<feature type="compositionally biased region" description="Polar residues" evidence="1">
    <location>
        <begin position="31"/>
        <end position="42"/>
    </location>
</feature>
<proteinExistence type="predicted"/>
<name>A0A2V1DK64_9PLEO</name>
<feature type="compositionally biased region" description="Low complexity" evidence="1">
    <location>
        <begin position="326"/>
        <end position="338"/>
    </location>
</feature>
<sequence length="481" mass="51556">MAVPAPEVAARLPRIPRLTYRNSLPHPDPHQPSSRLVESSPKSADHPTDTVARQPSSASTAKYSLPSSDSRSTISSAESSLASFHVSPSKSSKASSKKNAVLSFLTVKEPSQVALEQFAKSQRQQSSLKSPPSTPVGSQNQISPQKLPSDVPKVNSKWDGLPESLKSSRTSTASSRRGSTSSLRKAKTLPGYNNPTFHTSQFSIISTASQGPPPSLASPMASVADVSYDTDSASLATASLRSLSQTSLSESPSPKPTEDELGDVDVSTEAEAVFRKLQGDRPRLPDEANAEIADGDVGIIDGVPDTHGFLFELAKPIDSSAYMDVPPSTSPSSSYRSSFLATPPSQSESLQSVDRPARFSPSSFSRPRPLSRVQTRRTSSFALPTLYEASVASTETITDVMDDRESSTRRSFDSMSIAESAADSIAPSEMSESWYRTSKDRLGLGGRIIRKDGVLPWENDEQAVSGKPKKGRLSVFSKFSQ</sequence>
<evidence type="ECO:0000313" key="2">
    <source>
        <dbReference type="EMBL" id="PVH98572.1"/>
    </source>
</evidence>
<feature type="compositionally biased region" description="Acidic residues" evidence="1">
    <location>
        <begin position="259"/>
        <end position="268"/>
    </location>
</feature>
<feature type="region of interest" description="Disordered" evidence="1">
    <location>
        <begin position="400"/>
        <end position="432"/>
    </location>
</feature>
<feature type="compositionally biased region" description="Polar residues" evidence="1">
    <location>
        <begin position="339"/>
        <end position="352"/>
    </location>
</feature>